<dbReference type="Pfam" id="PF07330">
    <property type="entry name" value="DUF1467"/>
    <property type="match status" value="1"/>
</dbReference>
<protein>
    <submittedName>
        <fullName evidence="2">DUF1467 family protein</fullName>
    </submittedName>
</protein>
<keyword evidence="1" id="KW-1133">Transmembrane helix</keyword>
<dbReference type="InterPro" id="IPR009935">
    <property type="entry name" value="DUF1467"/>
</dbReference>
<reference evidence="2 3" key="1">
    <citation type="submission" date="2024-01" db="EMBL/GenBank/DDBJ databases">
        <title>Multi-omics insights into the function and evolution of sodium benzoate biodegradation pathways in Benzoatithermus flavus gen. nov., sp. nov. from hot spring.</title>
        <authorList>
            <person name="Hu C.-J."/>
            <person name="Li W.-J."/>
        </authorList>
    </citation>
    <scope>NUCLEOTIDE SEQUENCE [LARGE SCALE GENOMIC DNA]</scope>
    <source>
        <strain evidence="2 3">SYSU G07066</strain>
    </source>
</reference>
<comment type="caution">
    <text evidence="2">The sequence shown here is derived from an EMBL/GenBank/DDBJ whole genome shotgun (WGS) entry which is preliminary data.</text>
</comment>
<organism evidence="2 3">
    <name type="scientific">Benzoatithermus flavus</name>
    <dbReference type="NCBI Taxonomy" id="3108223"/>
    <lineage>
        <taxon>Bacteria</taxon>
        <taxon>Pseudomonadati</taxon>
        <taxon>Pseudomonadota</taxon>
        <taxon>Alphaproteobacteria</taxon>
        <taxon>Geminicoccales</taxon>
        <taxon>Geminicoccaceae</taxon>
        <taxon>Benzoatithermus</taxon>
    </lineage>
</organism>
<keyword evidence="1" id="KW-0472">Membrane</keyword>
<dbReference type="EMBL" id="JBBLZC010000001">
    <property type="protein sequence ID" value="MEK0081648.1"/>
    <property type="molecule type" value="Genomic_DNA"/>
</dbReference>
<feature type="transmembrane region" description="Helical" evidence="1">
    <location>
        <begin position="46"/>
        <end position="69"/>
    </location>
</feature>
<sequence>MNIYGAIVTFAVVWWLIFFMALPIGVSPEENPQVGNVESAPARPRLLLKAAITTVLAVLVTYAIAWFIGSGLVDLRPHRLS</sequence>
<accession>A0ABU8XMF9</accession>
<evidence type="ECO:0000313" key="3">
    <source>
        <dbReference type="Proteomes" id="UP001375743"/>
    </source>
</evidence>
<name>A0ABU8XMF9_9PROT</name>
<keyword evidence="3" id="KW-1185">Reference proteome</keyword>
<keyword evidence="1" id="KW-0812">Transmembrane</keyword>
<gene>
    <name evidence="2" type="ORF">U1T56_00665</name>
</gene>
<dbReference type="Proteomes" id="UP001375743">
    <property type="component" value="Unassembled WGS sequence"/>
</dbReference>
<dbReference type="RefSeq" id="WP_418157499.1">
    <property type="nucleotide sequence ID" value="NZ_JBBLZC010000001.1"/>
</dbReference>
<feature type="transmembrane region" description="Helical" evidence="1">
    <location>
        <begin position="7"/>
        <end position="26"/>
    </location>
</feature>
<evidence type="ECO:0000313" key="2">
    <source>
        <dbReference type="EMBL" id="MEK0081648.1"/>
    </source>
</evidence>
<evidence type="ECO:0000256" key="1">
    <source>
        <dbReference type="SAM" id="Phobius"/>
    </source>
</evidence>
<proteinExistence type="predicted"/>